<dbReference type="PIRSF" id="PIRSF006603">
    <property type="entry name" value="DinF"/>
    <property type="match status" value="1"/>
</dbReference>
<feature type="transmembrane region" description="Helical" evidence="13">
    <location>
        <begin position="323"/>
        <end position="345"/>
    </location>
</feature>
<evidence type="ECO:0000256" key="6">
    <source>
        <dbReference type="ARBA" id="ARBA00022475"/>
    </source>
</evidence>
<feature type="transmembrane region" description="Helical" evidence="13">
    <location>
        <begin position="200"/>
        <end position="220"/>
    </location>
</feature>
<feature type="transmembrane region" description="Helical" evidence="13">
    <location>
        <begin position="279"/>
        <end position="303"/>
    </location>
</feature>
<dbReference type="InterPro" id="IPR002528">
    <property type="entry name" value="MATE_fam"/>
</dbReference>
<gene>
    <name evidence="14" type="ORF">LJ739_03335</name>
</gene>
<evidence type="ECO:0000256" key="4">
    <source>
        <dbReference type="ARBA" id="ARBA00022448"/>
    </source>
</evidence>
<comment type="similarity">
    <text evidence="2">Belongs to the multi antimicrobial extrusion (MATE) (TC 2.A.66.1) family. MepA subfamily.</text>
</comment>
<sequence length="463" mass="49746">MASTAVNNPYTGLPLGTVFIRTAMPIILVMLVNGSLNLVDAYFIGAYVGADGLAAVTAMFPLFMLLIALSTWVSSGFASVMARYLGAQNVTAARHTLAQALTLAVLLSTVLIGAFSLWGYSLALAANGGDARLAEMSLSYLWIVILGSPLLFLLSISSDSLRSEGHTGLMALVSLLTATLNGVLNYWLIVTLDMGVAGSAYGTVLAQLLSLLIVAGFRASKRNTYRLPLLSFSTNRQHWQTFLALGAPASLTYVGVALMSAAILYNLQHWQTADLAATVSAYGIITRIMTFVFLPILGLGLAFQSIAGNNVGAGLYQRANQSVTIALLVALVYSLAMQLSLWFSAEHIGRWFVADTQVIAEVGRILPISILALWVFGPLMMISMYFQSIGDAKRASVLSLGKTYLFALPLTFALPRFWGESGIWYAGPSAELLALMLTATLLYRRASQENARLGLFYRLGEYG</sequence>
<dbReference type="InterPro" id="IPR048279">
    <property type="entry name" value="MdtK-like"/>
</dbReference>
<dbReference type="InterPro" id="IPR050222">
    <property type="entry name" value="MATE_MdtK"/>
</dbReference>
<dbReference type="Pfam" id="PF01554">
    <property type="entry name" value="MatE"/>
    <property type="match status" value="2"/>
</dbReference>
<evidence type="ECO:0000313" key="14">
    <source>
        <dbReference type="EMBL" id="MCC2615271.1"/>
    </source>
</evidence>
<keyword evidence="9" id="KW-0406">Ion transport</keyword>
<evidence type="ECO:0000313" key="15">
    <source>
        <dbReference type="Proteomes" id="UP001520878"/>
    </source>
</evidence>
<evidence type="ECO:0000256" key="8">
    <source>
        <dbReference type="ARBA" id="ARBA00022989"/>
    </source>
</evidence>
<dbReference type="InterPro" id="IPR045070">
    <property type="entry name" value="MATE_MepA-like"/>
</dbReference>
<feature type="transmembrane region" description="Helical" evidence="13">
    <location>
        <begin position="138"/>
        <end position="156"/>
    </location>
</feature>
<evidence type="ECO:0000256" key="10">
    <source>
        <dbReference type="ARBA" id="ARBA00023136"/>
    </source>
</evidence>
<dbReference type="NCBIfam" id="TIGR00797">
    <property type="entry name" value="matE"/>
    <property type="match status" value="1"/>
</dbReference>
<feature type="transmembrane region" description="Helical" evidence="13">
    <location>
        <begin position="168"/>
        <end position="188"/>
    </location>
</feature>
<keyword evidence="8 13" id="KW-1133">Transmembrane helix</keyword>
<evidence type="ECO:0000256" key="3">
    <source>
        <dbReference type="ARBA" id="ARBA00022106"/>
    </source>
</evidence>
<feature type="transmembrane region" description="Helical" evidence="13">
    <location>
        <begin position="97"/>
        <end position="118"/>
    </location>
</feature>
<feature type="transmembrane region" description="Helical" evidence="13">
    <location>
        <begin position="365"/>
        <end position="386"/>
    </location>
</feature>
<feature type="transmembrane region" description="Helical" evidence="13">
    <location>
        <begin position="423"/>
        <end position="443"/>
    </location>
</feature>
<dbReference type="EMBL" id="JAJEWP010000001">
    <property type="protein sequence ID" value="MCC2615271.1"/>
    <property type="molecule type" value="Genomic_DNA"/>
</dbReference>
<reference evidence="14 15" key="1">
    <citation type="submission" date="2021-10" db="EMBL/GenBank/DDBJ databases">
        <title>Draft genome of Aestuariibacter halophilus JC2043.</title>
        <authorList>
            <person name="Emsley S.A."/>
            <person name="Pfannmuller K.M."/>
            <person name="Ushijima B."/>
            <person name="Saw J.H."/>
            <person name="Videau P."/>
        </authorList>
    </citation>
    <scope>NUCLEOTIDE SEQUENCE [LARGE SCALE GENOMIC DNA]</scope>
    <source>
        <strain evidence="14 15">JC2043</strain>
    </source>
</reference>
<comment type="caution">
    <text evidence="14">The sequence shown here is derived from an EMBL/GenBank/DDBJ whole genome shotgun (WGS) entry which is preliminary data.</text>
</comment>
<keyword evidence="7 13" id="KW-0812">Transmembrane</keyword>
<accession>A0ABS8G7R3</accession>
<feature type="transmembrane region" description="Helical" evidence="13">
    <location>
        <begin position="241"/>
        <end position="267"/>
    </location>
</feature>
<dbReference type="Proteomes" id="UP001520878">
    <property type="component" value="Unassembled WGS sequence"/>
</dbReference>
<evidence type="ECO:0000256" key="1">
    <source>
        <dbReference type="ARBA" id="ARBA00004429"/>
    </source>
</evidence>
<name>A0ABS8G7R3_9ALTE</name>
<keyword evidence="6" id="KW-1003">Cell membrane</keyword>
<feature type="transmembrane region" description="Helical" evidence="13">
    <location>
        <begin position="12"/>
        <end position="32"/>
    </location>
</feature>
<feature type="transmembrane region" description="Helical" evidence="13">
    <location>
        <begin position="62"/>
        <end position="85"/>
    </location>
</feature>
<protein>
    <recommendedName>
        <fullName evidence="3">Multidrug export protein MepA</fullName>
    </recommendedName>
    <alternativeName>
        <fullName evidence="12">Multidrug-efflux transporter</fullName>
    </alternativeName>
</protein>
<dbReference type="RefSeq" id="WP_229157178.1">
    <property type="nucleotide sequence ID" value="NZ_JAJEWP010000001.1"/>
</dbReference>
<evidence type="ECO:0000256" key="5">
    <source>
        <dbReference type="ARBA" id="ARBA00022449"/>
    </source>
</evidence>
<evidence type="ECO:0000256" key="12">
    <source>
        <dbReference type="ARBA" id="ARBA00031636"/>
    </source>
</evidence>
<dbReference type="CDD" id="cd13143">
    <property type="entry name" value="MATE_MepA_like"/>
    <property type="match status" value="1"/>
</dbReference>
<dbReference type="PANTHER" id="PTHR43298:SF2">
    <property type="entry name" value="FMN_FAD EXPORTER YEEO-RELATED"/>
    <property type="match status" value="1"/>
</dbReference>
<keyword evidence="15" id="KW-1185">Reference proteome</keyword>
<evidence type="ECO:0000256" key="9">
    <source>
        <dbReference type="ARBA" id="ARBA00023065"/>
    </source>
</evidence>
<keyword evidence="10 13" id="KW-0472">Membrane</keyword>
<comment type="subcellular location">
    <subcellularLocation>
        <location evidence="1">Cell inner membrane</location>
        <topology evidence="1">Multi-pass membrane protein</topology>
    </subcellularLocation>
</comment>
<dbReference type="PANTHER" id="PTHR43298">
    <property type="entry name" value="MULTIDRUG RESISTANCE PROTEIN NORM-RELATED"/>
    <property type="match status" value="1"/>
</dbReference>
<evidence type="ECO:0000256" key="13">
    <source>
        <dbReference type="SAM" id="Phobius"/>
    </source>
</evidence>
<keyword evidence="5" id="KW-0050">Antiport</keyword>
<keyword evidence="11" id="KW-0046">Antibiotic resistance</keyword>
<organism evidence="14 15">
    <name type="scientific">Fluctibacter halophilus</name>
    <dbReference type="NCBI Taxonomy" id="226011"/>
    <lineage>
        <taxon>Bacteria</taxon>
        <taxon>Pseudomonadati</taxon>
        <taxon>Pseudomonadota</taxon>
        <taxon>Gammaproteobacteria</taxon>
        <taxon>Alteromonadales</taxon>
        <taxon>Alteromonadaceae</taxon>
        <taxon>Fluctibacter</taxon>
    </lineage>
</organism>
<feature type="transmembrane region" description="Helical" evidence="13">
    <location>
        <begin position="398"/>
        <end position="417"/>
    </location>
</feature>
<evidence type="ECO:0000256" key="7">
    <source>
        <dbReference type="ARBA" id="ARBA00022692"/>
    </source>
</evidence>
<evidence type="ECO:0000256" key="11">
    <source>
        <dbReference type="ARBA" id="ARBA00023251"/>
    </source>
</evidence>
<evidence type="ECO:0000256" key="2">
    <source>
        <dbReference type="ARBA" id="ARBA00008417"/>
    </source>
</evidence>
<proteinExistence type="inferred from homology"/>
<keyword evidence="4" id="KW-0813">Transport</keyword>